<accession>A0A1F7S0H6</accession>
<evidence type="ECO:0000259" key="1">
    <source>
        <dbReference type="Pfam" id="PF08241"/>
    </source>
</evidence>
<dbReference type="Pfam" id="PF08241">
    <property type="entry name" value="Methyltransf_11"/>
    <property type="match status" value="1"/>
</dbReference>
<dbReference type="GO" id="GO:0008757">
    <property type="term" value="F:S-adenosylmethionine-dependent methyltransferase activity"/>
    <property type="evidence" value="ECO:0007669"/>
    <property type="project" value="InterPro"/>
</dbReference>
<dbReference type="Proteomes" id="UP000178797">
    <property type="component" value="Unassembled WGS sequence"/>
</dbReference>
<dbReference type="InterPro" id="IPR013216">
    <property type="entry name" value="Methyltransf_11"/>
</dbReference>
<feature type="domain" description="Methyltransferase type 11" evidence="1">
    <location>
        <begin position="39"/>
        <end position="130"/>
    </location>
</feature>
<protein>
    <recommendedName>
        <fullName evidence="1">Methyltransferase type 11 domain-containing protein</fullName>
    </recommendedName>
</protein>
<organism evidence="2 3">
    <name type="scientific">Candidatus Schekmanbacteria bacterium RBG_16_38_10</name>
    <dbReference type="NCBI Taxonomy" id="1817879"/>
    <lineage>
        <taxon>Bacteria</taxon>
        <taxon>Candidatus Schekmaniibacteriota</taxon>
    </lineage>
</organism>
<dbReference type="CDD" id="cd02440">
    <property type="entry name" value="AdoMet_MTases"/>
    <property type="match status" value="1"/>
</dbReference>
<dbReference type="SUPFAM" id="SSF53335">
    <property type="entry name" value="S-adenosyl-L-methionine-dependent methyltransferases"/>
    <property type="match status" value="1"/>
</dbReference>
<gene>
    <name evidence="2" type="ORF">A2W05_04510</name>
</gene>
<sequence length="263" mass="30641">MTDNIEYHNPLGKSDYLSLQHLERYKFAVSRLKPGQRLLDIACGAGYGTALLLKHGCMVAGADYDEQAVGDAHTKFKHGNFVRTDALNIPFKDKAFDALVSFETIEHVYDGNRFLSEVYRVLKPGGIFICSTPNIQYTTHPPYHIREYLPDEFYGLVEQRFSQVERYCQHFKPLDRASDLYHWLFHARLIAILEKTFVKKPLKRIFRLNTTNTTKGLQNHKDPFIEDSMIGRVLKEEFDAYYRVQPYINTKRLRIMIVVAKRT</sequence>
<dbReference type="PANTHER" id="PTHR43591">
    <property type="entry name" value="METHYLTRANSFERASE"/>
    <property type="match status" value="1"/>
</dbReference>
<proteinExistence type="predicted"/>
<dbReference type="EMBL" id="MGDE01000053">
    <property type="protein sequence ID" value="OGL47190.1"/>
    <property type="molecule type" value="Genomic_DNA"/>
</dbReference>
<evidence type="ECO:0000313" key="2">
    <source>
        <dbReference type="EMBL" id="OGL47190.1"/>
    </source>
</evidence>
<dbReference type="PANTHER" id="PTHR43591:SF110">
    <property type="entry name" value="RHODANESE DOMAIN-CONTAINING PROTEIN"/>
    <property type="match status" value="1"/>
</dbReference>
<evidence type="ECO:0000313" key="3">
    <source>
        <dbReference type="Proteomes" id="UP000178797"/>
    </source>
</evidence>
<dbReference type="AlphaFoldDB" id="A0A1F7S0H6"/>
<reference evidence="2 3" key="1">
    <citation type="journal article" date="2016" name="Nat. Commun.">
        <title>Thousands of microbial genomes shed light on interconnected biogeochemical processes in an aquifer system.</title>
        <authorList>
            <person name="Anantharaman K."/>
            <person name="Brown C.T."/>
            <person name="Hug L.A."/>
            <person name="Sharon I."/>
            <person name="Castelle C.J."/>
            <person name="Probst A.J."/>
            <person name="Thomas B.C."/>
            <person name="Singh A."/>
            <person name="Wilkins M.J."/>
            <person name="Karaoz U."/>
            <person name="Brodie E.L."/>
            <person name="Williams K.H."/>
            <person name="Hubbard S.S."/>
            <person name="Banfield J.F."/>
        </authorList>
    </citation>
    <scope>NUCLEOTIDE SEQUENCE [LARGE SCALE GENOMIC DNA]</scope>
</reference>
<dbReference type="Gene3D" id="3.40.50.150">
    <property type="entry name" value="Vaccinia Virus protein VP39"/>
    <property type="match status" value="1"/>
</dbReference>
<dbReference type="InterPro" id="IPR029063">
    <property type="entry name" value="SAM-dependent_MTases_sf"/>
</dbReference>
<name>A0A1F7S0H6_9BACT</name>
<comment type="caution">
    <text evidence="2">The sequence shown here is derived from an EMBL/GenBank/DDBJ whole genome shotgun (WGS) entry which is preliminary data.</text>
</comment>